<sequence>MPSSPSSPHRHHHLLVIIPTPPLPSSPPRTVTSTHAKHHRDNLLEGASGGGNSTEVESAWGCGSDLGRVRLVVKPPEKGAFVVGQPPPEEAYKGAFGLTAHPQGCVGLAVTAHGCIWFDIDTT</sequence>
<comment type="caution">
    <text evidence="2">The sequence shown here is derived from an EMBL/GenBank/DDBJ whole genome shotgun (WGS) entry which is preliminary data.</text>
</comment>
<accession>A0ABQ5IVL2</accession>
<evidence type="ECO:0000256" key="1">
    <source>
        <dbReference type="SAM" id="MobiDB-lite"/>
    </source>
</evidence>
<evidence type="ECO:0000313" key="2">
    <source>
        <dbReference type="EMBL" id="GJU03243.1"/>
    </source>
</evidence>
<reference evidence="2" key="1">
    <citation type="journal article" date="2022" name="Int. J. Mol. Sci.">
        <title>Draft Genome of Tanacetum Coccineum: Genomic Comparison of Closely Related Tanacetum-Family Plants.</title>
        <authorList>
            <person name="Yamashiro T."/>
            <person name="Shiraishi A."/>
            <person name="Nakayama K."/>
            <person name="Satake H."/>
        </authorList>
    </citation>
    <scope>NUCLEOTIDE SEQUENCE</scope>
</reference>
<dbReference type="Proteomes" id="UP001151760">
    <property type="component" value="Unassembled WGS sequence"/>
</dbReference>
<gene>
    <name evidence="2" type="ORF">Tco_1113581</name>
</gene>
<feature type="region of interest" description="Disordered" evidence="1">
    <location>
        <begin position="18"/>
        <end position="59"/>
    </location>
</feature>
<protein>
    <submittedName>
        <fullName evidence="2">Uncharacterized protein</fullName>
    </submittedName>
</protein>
<name>A0ABQ5IVL2_9ASTR</name>
<proteinExistence type="predicted"/>
<keyword evidence="3" id="KW-1185">Reference proteome</keyword>
<reference evidence="2" key="2">
    <citation type="submission" date="2022-01" db="EMBL/GenBank/DDBJ databases">
        <authorList>
            <person name="Yamashiro T."/>
            <person name="Shiraishi A."/>
            <person name="Satake H."/>
            <person name="Nakayama K."/>
        </authorList>
    </citation>
    <scope>NUCLEOTIDE SEQUENCE</scope>
</reference>
<evidence type="ECO:0000313" key="3">
    <source>
        <dbReference type="Proteomes" id="UP001151760"/>
    </source>
</evidence>
<organism evidence="2 3">
    <name type="scientific">Tanacetum coccineum</name>
    <dbReference type="NCBI Taxonomy" id="301880"/>
    <lineage>
        <taxon>Eukaryota</taxon>
        <taxon>Viridiplantae</taxon>
        <taxon>Streptophyta</taxon>
        <taxon>Embryophyta</taxon>
        <taxon>Tracheophyta</taxon>
        <taxon>Spermatophyta</taxon>
        <taxon>Magnoliopsida</taxon>
        <taxon>eudicotyledons</taxon>
        <taxon>Gunneridae</taxon>
        <taxon>Pentapetalae</taxon>
        <taxon>asterids</taxon>
        <taxon>campanulids</taxon>
        <taxon>Asterales</taxon>
        <taxon>Asteraceae</taxon>
        <taxon>Asteroideae</taxon>
        <taxon>Anthemideae</taxon>
        <taxon>Anthemidinae</taxon>
        <taxon>Tanacetum</taxon>
    </lineage>
</organism>
<dbReference type="EMBL" id="BQNB010021133">
    <property type="protein sequence ID" value="GJU03243.1"/>
    <property type="molecule type" value="Genomic_DNA"/>
</dbReference>